<dbReference type="InterPro" id="IPR006027">
    <property type="entry name" value="NusB_RsmB_TIM44"/>
</dbReference>
<accession>A0A8J3EWI9</accession>
<evidence type="ECO:0000259" key="7">
    <source>
        <dbReference type="Pfam" id="PF01029"/>
    </source>
</evidence>
<dbReference type="InterPro" id="IPR035926">
    <property type="entry name" value="NusB-like_sf"/>
</dbReference>
<keyword evidence="9" id="KW-1185">Reference proteome</keyword>
<dbReference type="NCBIfam" id="TIGR01951">
    <property type="entry name" value="nusB"/>
    <property type="match status" value="1"/>
</dbReference>
<evidence type="ECO:0000313" key="9">
    <source>
        <dbReference type="Proteomes" id="UP000626244"/>
    </source>
</evidence>
<dbReference type="GO" id="GO:0031564">
    <property type="term" value="P:transcription antitermination"/>
    <property type="evidence" value="ECO:0007669"/>
    <property type="project" value="UniProtKB-KW"/>
</dbReference>
<dbReference type="SUPFAM" id="SSF48013">
    <property type="entry name" value="NusB-like"/>
    <property type="match status" value="1"/>
</dbReference>
<dbReference type="Pfam" id="PF01029">
    <property type="entry name" value="NusB"/>
    <property type="match status" value="1"/>
</dbReference>
<evidence type="ECO:0000256" key="3">
    <source>
        <dbReference type="ARBA" id="ARBA00022884"/>
    </source>
</evidence>
<dbReference type="AlphaFoldDB" id="A0A8J3EWI9"/>
<evidence type="ECO:0000256" key="6">
    <source>
        <dbReference type="HAMAP-Rule" id="MF_00073"/>
    </source>
</evidence>
<comment type="similarity">
    <text evidence="1 6">Belongs to the NusB family.</text>
</comment>
<evidence type="ECO:0000256" key="1">
    <source>
        <dbReference type="ARBA" id="ARBA00005952"/>
    </source>
</evidence>
<evidence type="ECO:0000313" key="8">
    <source>
        <dbReference type="EMBL" id="GGI11328.1"/>
    </source>
</evidence>
<organism evidence="8 9">
    <name type="scientific">Gottfriedia solisilvae</name>
    <dbReference type="NCBI Taxonomy" id="1516104"/>
    <lineage>
        <taxon>Bacteria</taxon>
        <taxon>Bacillati</taxon>
        <taxon>Bacillota</taxon>
        <taxon>Bacilli</taxon>
        <taxon>Bacillales</taxon>
        <taxon>Bacillaceae</taxon>
        <taxon>Gottfriedia</taxon>
    </lineage>
</organism>
<keyword evidence="5 6" id="KW-0804">Transcription</keyword>
<dbReference type="Gene3D" id="1.10.940.10">
    <property type="entry name" value="NusB-like"/>
    <property type="match status" value="1"/>
</dbReference>
<comment type="function">
    <text evidence="6">Involved in transcription antitermination. Required for transcription of ribosomal RNA (rRNA) genes. Binds specifically to the boxA antiterminator sequence of the ribosomal RNA (rrn) operons.</text>
</comment>
<dbReference type="HAMAP" id="MF_00073">
    <property type="entry name" value="NusB"/>
    <property type="match status" value="1"/>
</dbReference>
<reference evidence="9" key="1">
    <citation type="journal article" date="2019" name="Int. J. Syst. Evol. Microbiol.">
        <title>The Global Catalogue of Microorganisms (GCM) 10K type strain sequencing project: providing services to taxonomists for standard genome sequencing and annotation.</title>
        <authorList>
            <consortium name="The Broad Institute Genomics Platform"/>
            <consortium name="The Broad Institute Genome Sequencing Center for Infectious Disease"/>
            <person name="Wu L."/>
            <person name="Ma J."/>
        </authorList>
    </citation>
    <scope>NUCLEOTIDE SEQUENCE [LARGE SCALE GENOMIC DNA]</scope>
    <source>
        <strain evidence="9">CGMCC 1.14993</strain>
    </source>
</reference>
<name>A0A8J3EWI9_9BACI</name>
<dbReference type="Proteomes" id="UP000626244">
    <property type="component" value="Unassembled WGS sequence"/>
</dbReference>
<dbReference type="GO" id="GO:0003723">
    <property type="term" value="F:RNA binding"/>
    <property type="evidence" value="ECO:0007669"/>
    <property type="project" value="UniProtKB-UniRule"/>
</dbReference>
<dbReference type="GO" id="GO:0005829">
    <property type="term" value="C:cytosol"/>
    <property type="evidence" value="ECO:0007669"/>
    <property type="project" value="TreeGrafter"/>
</dbReference>
<sequence>MMKRRKARELALQTLFTMDLSEADASDALQHVLEEAEEKEDAFLESIVSNFVEHKDEIDNKLSSNIESWTIDRLGNVDRNILRIALVEIDFLEDVPKSVTINEAIEIAKIYGDDDSSKFINAVLSKF</sequence>
<dbReference type="GO" id="GO:0006353">
    <property type="term" value="P:DNA-templated transcription termination"/>
    <property type="evidence" value="ECO:0007669"/>
    <property type="project" value="UniProtKB-UniRule"/>
</dbReference>
<evidence type="ECO:0000256" key="5">
    <source>
        <dbReference type="ARBA" id="ARBA00023163"/>
    </source>
</evidence>
<evidence type="ECO:0000256" key="2">
    <source>
        <dbReference type="ARBA" id="ARBA00022814"/>
    </source>
</evidence>
<feature type="domain" description="NusB/RsmB/TIM44" evidence="7">
    <location>
        <begin position="5"/>
        <end position="127"/>
    </location>
</feature>
<comment type="caution">
    <text evidence="8">The sequence shown here is derived from an EMBL/GenBank/DDBJ whole genome shotgun (WGS) entry which is preliminary data.</text>
</comment>
<protein>
    <recommendedName>
        <fullName evidence="6">Transcription antitermination protein NusB</fullName>
    </recommendedName>
    <alternativeName>
        <fullName evidence="6">Antitermination factor NusB</fullName>
    </alternativeName>
</protein>
<evidence type="ECO:0000256" key="4">
    <source>
        <dbReference type="ARBA" id="ARBA00023015"/>
    </source>
</evidence>
<gene>
    <name evidence="6 8" type="primary">nusB</name>
    <name evidence="8" type="ORF">GCM10007380_07280</name>
</gene>
<keyword evidence="3 6" id="KW-0694">RNA-binding</keyword>
<proteinExistence type="inferred from homology"/>
<dbReference type="PANTHER" id="PTHR11078">
    <property type="entry name" value="N UTILIZATION SUBSTANCE PROTEIN B-RELATED"/>
    <property type="match status" value="1"/>
</dbReference>
<keyword evidence="4 6" id="KW-0805">Transcription regulation</keyword>
<keyword evidence="2 6" id="KW-0889">Transcription antitermination</keyword>
<dbReference type="EMBL" id="BMHB01000001">
    <property type="protein sequence ID" value="GGI11328.1"/>
    <property type="molecule type" value="Genomic_DNA"/>
</dbReference>
<dbReference type="PANTHER" id="PTHR11078:SF3">
    <property type="entry name" value="ANTITERMINATION NUSB DOMAIN-CONTAINING PROTEIN"/>
    <property type="match status" value="1"/>
</dbReference>
<dbReference type="InterPro" id="IPR011605">
    <property type="entry name" value="NusB_fam"/>
</dbReference>